<dbReference type="RefSeq" id="WP_052056205.1">
    <property type="nucleotide sequence ID" value="NZ_JQED01000005.1"/>
</dbReference>
<accession>A0A099KUT1</accession>
<dbReference type="OrthoDB" id="9788802at2"/>
<dbReference type="Proteomes" id="UP000029843">
    <property type="component" value="Unassembled WGS sequence"/>
</dbReference>
<dbReference type="Pfam" id="PF07963">
    <property type="entry name" value="N_methyl"/>
    <property type="match status" value="1"/>
</dbReference>
<dbReference type="PATRIC" id="fig|28229.4.peg.491"/>
<dbReference type="InterPro" id="IPR045584">
    <property type="entry name" value="Pilin-like"/>
</dbReference>
<reference evidence="2 3" key="1">
    <citation type="submission" date="2014-08" db="EMBL/GenBank/DDBJ databases">
        <title>Genomic and Phenotypic Diversity of Colwellia psychrerythraea strains from Disparate Marine Basins.</title>
        <authorList>
            <person name="Techtmann S.M."/>
            <person name="Stelling S.C."/>
            <person name="Utturkar S.M."/>
            <person name="Alshibli N."/>
            <person name="Harris A."/>
            <person name="Brown S.D."/>
            <person name="Hazen T.C."/>
        </authorList>
    </citation>
    <scope>NUCLEOTIDE SEQUENCE [LARGE SCALE GENOMIC DNA]</scope>
    <source>
        <strain evidence="2 3">ND2E</strain>
    </source>
</reference>
<proteinExistence type="predicted"/>
<dbReference type="PROSITE" id="PS00409">
    <property type="entry name" value="PROKAR_NTER_METHYL"/>
    <property type="match status" value="1"/>
</dbReference>
<sequence precursor="true">MKLLGPKKSSGFTLIEMIVVIIILGVLAAGISTFVSLSTQIYTESTAREQLVSSARFAIERLNRDIRNALPNSLRLTNVNQCLEFTPIIESTTYTNIPVAPESNSNTVNIIEFDETFGETSDINWSVVVYPLNPEDVYDSNDKVFDVSSISPPNDERVITLENSVQFSEDSPTQRLYFININDTVEYCLIGGNLTRNGILMAEDIVNTNPFEIQPATLQRNAMVQTHFRFEKNSEQVTFNNEIQVLNVP</sequence>
<evidence type="ECO:0008006" key="4">
    <source>
        <dbReference type="Google" id="ProtNLM"/>
    </source>
</evidence>
<dbReference type="NCBIfam" id="TIGR02532">
    <property type="entry name" value="IV_pilin_GFxxxE"/>
    <property type="match status" value="1"/>
</dbReference>
<dbReference type="InterPro" id="IPR012902">
    <property type="entry name" value="N_methyl_site"/>
</dbReference>
<dbReference type="Gene3D" id="3.30.700.10">
    <property type="entry name" value="Glycoprotein, Type 4 Pilin"/>
    <property type="match status" value="1"/>
</dbReference>
<dbReference type="AlphaFoldDB" id="A0A099KUT1"/>
<dbReference type="SUPFAM" id="SSF54523">
    <property type="entry name" value="Pili subunits"/>
    <property type="match status" value="1"/>
</dbReference>
<evidence type="ECO:0000313" key="3">
    <source>
        <dbReference type="Proteomes" id="UP000029843"/>
    </source>
</evidence>
<gene>
    <name evidence="2" type="ORF">ND2E_1490</name>
</gene>
<evidence type="ECO:0000313" key="2">
    <source>
        <dbReference type="EMBL" id="KGJ94301.1"/>
    </source>
</evidence>
<evidence type="ECO:0000256" key="1">
    <source>
        <dbReference type="SAM" id="Phobius"/>
    </source>
</evidence>
<keyword evidence="1" id="KW-0472">Membrane</keyword>
<name>A0A099KUT1_COLPS</name>
<feature type="transmembrane region" description="Helical" evidence="1">
    <location>
        <begin position="12"/>
        <end position="35"/>
    </location>
</feature>
<keyword evidence="1" id="KW-1133">Transmembrane helix</keyword>
<comment type="caution">
    <text evidence="2">The sequence shown here is derived from an EMBL/GenBank/DDBJ whole genome shotgun (WGS) entry which is preliminary data.</text>
</comment>
<dbReference type="EMBL" id="JQED01000005">
    <property type="protein sequence ID" value="KGJ94301.1"/>
    <property type="molecule type" value="Genomic_DNA"/>
</dbReference>
<organism evidence="2 3">
    <name type="scientific">Colwellia psychrerythraea</name>
    <name type="common">Vibrio psychroerythus</name>
    <dbReference type="NCBI Taxonomy" id="28229"/>
    <lineage>
        <taxon>Bacteria</taxon>
        <taxon>Pseudomonadati</taxon>
        <taxon>Pseudomonadota</taxon>
        <taxon>Gammaproteobacteria</taxon>
        <taxon>Alteromonadales</taxon>
        <taxon>Colwelliaceae</taxon>
        <taxon>Colwellia</taxon>
    </lineage>
</organism>
<protein>
    <recommendedName>
        <fullName evidence="4">MSHA biogenesis protein MshO</fullName>
    </recommendedName>
</protein>
<keyword evidence="1" id="KW-0812">Transmembrane</keyword>